<dbReference type="Proteomes" id="UP000234525">
    <property type="component" value="Unassembled WGS sequence"/>
</dbReference>
<evidence type="ECO:0000313" key="7">
    <source>
        <dbReference type="EMBL" id="SMX72381.1"/>
    </source>
</evidence>
<proteinExistence type="predicted"/>
<protein>
    <submittedName>
        <fullName evidence="1">Uncharacterized protein</fullName>
    </submittedName>
</protein>
<dbReference type="Proteomes" id="UP000217881">
    <property type="component" value="Unassembled WGS sequence"/>
</dbReference>
<evidence type="ECO:0000313" key="20">
    <source>
        <dbReference type="Proteomes" id="UP000234525"/>
    </source>
</evidence>
<dbReference type="EMBL" id="FXZI01000004">
    <property type="protein sequence ID" value="SMX85818.1"/>
    <property type="molecule type" value="Genomic_DNA"/>
</dbReference>
<evidence type="ECO:0000313" key="13">
    <source>
        <dbReference type="Proteomes" id="UP000217720"/>
    </source>
</evidence>
<name>A0A1D7W2L3_BREAU</name>
<evidence type="ECO:0000313" key="11">
    <source>
        <dbReference type="Proteomes" id="UP000094793"/>
    </source>
</evidence>
<evidence type="ECO:0000313" key="17">
    <source>
        <dbReference type="Proteomes" id="UP000234289"/>
    </source>
</evidence>
<dbReference type="Proteomes" id="UP000217720">
    <property type="component" value="Unassembled WGS sequence"/>
</dbReference>
<dbReference type="EMBL" id="NRGO01000016">
    <property type="protein sequence ID" value="PCC49305.1"/>
    <property type="molecule type" value="Genomic_DNA"/>
</dbReference>
<evidence type="ECO:0000313" key="6">
    <source>
        <dbReference type="EMBL" id="PCC52776.1"/>
    </source>
</evidence>
<dbReference type="EMBL" id="FXZG01000003">
    <property type="protein sequence ID" value="SMX72381.1"/>
    <property type="molecule type" value="Genomic_DNA"/>
</dbReference>
<dbReference type="PATRIC" id="fig|1703.10.peg.1619"/>
<dbReference type="Proteomes" id="UP000218377">
    <property type="component" value="Unassembled WGS sequence"/>
</dbReference>
<reference evidence="1" key="1">
    <citation type="submission" date="2016-09" db="EMBL/GenBank/DDBJ databases">
        <title>Complete Genome Sequence of Brevibacterium aurantiacum SMQ-1335.</title>
        <authorList>
            <person name="de Melo A.G."/>
            <person name="Labrie S.J."/>
            <person name="Dumaresq J."/>
            <person name="Roberts R.J."/>
            <person name="Tremblay D.M."/>
            <person name="Moineau S."/>
        </authorList>
    </citation>
    <scope>NUCLEOTIDE SEQUENCE</scope>
    <source>
        <strain evidence="1">SMQ-1335</strain>
    </source>
</reference>
<evidence type="ECO:0000313" key="2">
    <source>
        <dbReference type="EMBL" id="PCC19653.1"/>
    </source>
</evidence>
<dbReference type="EMBL" id="NRGX01000001">
    <property type="protein sequence ID" value="PCC19653.1"/>
    <property type="molecule type" value="Genomic_DNA"/>
</dbReference>
<evidence type="ECO:0000313" key="19">
    <source>
        <dbReference type="Proteomes" id="UP000234327"/>
    </source>
</evidence>
<keyword evidence="20" id="KW-1185">Reference proteome</keyword>
<evidence type="ECO:0000313" key="8">
    <source>
        <dbReference type="EMBL" id="SMX80839.1"/>
    </source>
</evidence>
<dbReference type="KEGG" id="blin:BLSMQ_1576"/>
<dbReference type="EMBL" id="NRHA01000016">
    <property type="protein sequence ID" value="PCC52776.1"/>
    <property type="molecule type" value="Genomic_DNA"/>
</dbReference>
<dbReference type="Proteomes" id="UP000217564">
    <property type="component" value="Unassembled WGS sequence"/>
</dbReference>
<dbReference type="Proteomes" id="UP000234289">
    <property type="component" value="Unassembled WGS sequence"/>
</dbReference>
<evidence type="ECO:0000313" key="1">
    <source>
        <dbReference type="EMBL" id="AOP53286.1"/>
    </source>
</evidence>
<evidence type="ECO:0000313" key="5">
    <source>
        <dbReference type="EMBL" id="PCC49305.1"/>
    </source>
</evidence>
<dbReference type="AlphaFoldDB" id="A0A1D7W2L3"/>
<dbReference type="Proteomes" id="UP000234327">
    <property type="component" value="Unassembled WGS sequence"/>
</dbReference>
<evidence type="ECO:0000313" key="14">
    <source>
        <dbReference type="Proteomes" id="UP000217881"/>
    </source>
</evidence>
<dbReference type="Proteomes" id="UP000234300">
    <property type="component" value="Unassembled WGS sequence"/>
</dbReference>
<reference evidence="11" key="2">
    <citation type="submission" date="2016-09" db="EMBL/GenBank/DDBJ databases">
        <title>Complete Genome Sequence of Brevibacterium linens SMQ-1335.</title>
        <authorList>
            <person name="de Melo A.G."/>
            <person name="Labrie S.J."/>
            <person name="Dumaresq J."/>
            <person name="Roberts R.J."/>
            <person name="Tremblay D.M."/>
            <person name="Moineau S."/>
        </authorList>
    </citation>
    <scope>NUCLEOTIDE SEQUENCE [LARGE SCALE GENOMIC DNA]</scope>
    <source>
        <strain evidence="11">SMQ-1335</strain>
    </source>
</reference>
<organism evidence="1 11">
    <name type="scientific">Brevibacterium aurantiacum</name>
    <dbReference type="NCBI Taxonomy" id="273384"/>
    <lineage>
        <taxon>Bacteria</taxon>
        <taxon>Bacillati</taxon>
        <taxon>Actinomycetota</taxon>
        <taxon>Actinomycetes</taxon>
        <taxon>Micrococcales</taxon>
        <taxon>Brevibacteriaceae</taxon>
        <taxon>Brevibacterium</taxon>
    </lineage>
</organism>
<evidence type="ECO:0000313" key="18">
    <source>
        <dbReference type="Proteomes" id="UP000234300"/>
    </source>
</evidence>
<evidence type="ECO:0000313" key="9">
    <source>
        <dbReference type="EMBL" id="SMX85818.1"/>
    </source>
</evidence>
<dbReference type="EMBL" id="FXYZ01000008">
    <property type="protein sequence ID" value="SMX86812.1"/>
    <property type="molecule type" value="Genomic_DNA"/>
</dbReference>
<dbReference type="GeneID" id="60905940"/>
<evidence type="ECO:0000313" key="16">
    <source>
        <dbReference type="Proteomes" id="UP000218620"/>
    </source>
</evidence>
<accession>A0A2A3ZML4</accession>
<dbReference type="EMBL" id="CP017150">
    <property type="protein sequence ID" value="AOP53286.1"/>
    <property type="molecule type" value="Genomic_DNA"/>
</dbReference>
<evidence type="ECO:0000313" key="15">
    <source>
        <dbReference type="Proteomes" id="UP000218377"/>
    </source>
</evidence>
<sequence length="137" mass="15359">MNGSSRTASSLLAALNRHREKPAPLSAFKVVVDRFLDDGEFVHLALEGNGWTWVDPLMLVTDRRVLLLRSGVLGFWRKRGEVAARDVSGATLKGAMFSGRIIVSSHRGTFLRMMYNWEINAREFVDSLNQMISGGHR</sequence>
<dbReference type="Proteomes" id="UP000218620">
    <property type="component" value="Unassembled WGS sequence"/>
</dbReference>
<reference evidence="17 20" key="5">
    <citation type="submission" date="2017-03" db="EMBL/GenBank/DDBJ databases">
        <authorList>
            <person name="Monnet C."/>
        </authorList>
    </citation>
    <scope>NUCLEOTIDE SEQUENCE [LARGE SCALE GENOMIC DNA]</scope>
    <source>
        <strain evidence="20">ATCC 9175</strain>
        <strain evidence="17">CNRZ 920</strain>
    </source>
</reference>
<dbReference type="EMBL" id="NRGP01000027">
    <property type="protein sequence ID" value="PCC45415.1"/>
    <property type="molecule type" value="Genomic_DNA"/>
</dbReference>
<dbReference type="OrthoDB" id="5149401at2"/>
<evidence type="ECO:0000313" key="4">
    <source>
        <dbReference type="EMBL" id="PCC45415.1"/>
    </source>
</evidence>
<evidence type="ECO:0000313" key="12">
    <source>
        <dbReference type="Proteomes" id="UP000217564"/>
    </source>
</evidence>
<evidence type="ECO:0000313" key="10">
    <source>
        <dbReference type="EMBL" id="SMX86812.1"/>
    </source>
</evidence>
<dbReference type="EMBL" id="NRGQ01000003">
    <property type="protein sequence ID" value="PCC44326.1"/>
    <property type="molecule type" value="Genomic_DNA"/>
</dbReference>
<reference evidence="18 19" key="4">
    <citation type="submission" date="2017-03" db="EMBL/GenBank/DDBJ databases">
        <authorList>
            <person name="Afonso C.L."/>
            <person name="Miller P.J."/>
            <person name="Scott M.A."/>
            <person name="Spackman E."/>
            <person name="Goraichik I."/>
            <person name="Dimitrov K.M."/>
            <person name="Suarez D.L."/>
            <person name="Swayne D.E."/>
        </authorList>
    </citation>
    <scope>NUCLEOTIDE SEQUENCE [LARGE SCALE GENOMIC DNA]</scope>
    <source>
        <strain evidence="10">6</strain>
        <strain evidence="19">6(3)</strain>
        <strain evidence="9">8</strain>
        <strain evidence="18">8(6)</strain>
        <strain evidence="8">ATCC 9175</strain>
        <strain evidence="7">CNRZ 920</strain>
    </source>
</reference>
<accession>A0A2H1JI31</accession>
<accession>A0A1D7W2L3</accession>
<reference evidence="12 13" key="3">
    <citation type="journal article" date="2017" name="Elife">
        <title>Extensive horizontal gene transfer in cheese-associated bacteria.</title>
        <authorList>
            <person name="Bonham K.S."/>
            <person name="Wolfe B.E."/>
            <person name="Dutton R.J."/>
        </authorList>
    </citation>
    <scope>NUCLEOTIDE SEQUENCE [LARGE SCALE GENOMIC DNA]</scope>
    <source>
        <strain evidence="6 14">738_8</strain>
        <strain evidence="5 13">900_6</strain>
        <strain evidence="4 12">947_7</strain>
        <strain evidence="3 16">962_8</strain>
        <strain evidence="2 15">JB5</strain>
    </source>
</reference>
<dbReference type="Proteomes" id="UP000094793">
    <property type="component" value="Chromosome"/>
</dbReference>
<dbReference type="EMBL" id="FXZB01000011">
    <property type="protein sequence ID" value="SMX80839.1"/>
    <property type="molecule type" value="Genomic_DNA"/>
</dbReference>
<dbReference type="RefSeq" id="WP_069599938.1">
    <property type="nucleotide sequence ID" value="NZ_BJME01000024.1"/>
</dbReference>
<gene>
    <name evidence="8" type="ORF">BAUR9175_01883</name>
    <name evidence="7" type="ORF">BAUR920_00864</name>
    <name evidence="10" type="ORF">BAURA63_02270</name>
    <name evidence="9" type="ORF">BAURA86_01607</name>
    <name evidence="1" type="ORF">BLSMQ_1576</name>
    <name evidence="6" type="ORF">CIK59_14320</name>
    <name evidence="5" type="ORF">CIK62_14495</name>
    <name evidence="4" type="ORF">CIK64_16380</name>
    <name evidence="3" type="ORF">CIK65_01660</name>
    <name evidence="2" type="ORF">CIK79_15950</name>
</gene>
<evidence type="ECO:0000313" key="3">
    <source>
        <dbReference type="EMBL" id="PCC44326.1"/>
    </source>
</evidence>